<dbReference type="Gene3D" id="2.40.70.10">
    <property type="entry name" value="Acid Proteases"/>
    <property type="match status" value="1"/>
</dbReference>
<comment type="caution">
    <text evidence="10">The sequence shown here is derived from an EMBL/GenBank/DDBJ whole genome shotgun (WGS) entry which is preliminary data.</text>
</comment>
<evidence type="ECO:0000256" key="4">
    <source>
        <dbReference type="ARBA" id="ARBA00022695"/>
    </source>
</evidence>
<evidence type="ECO:0000313" key="11">
    <source>
        <dbReference type="Proteomes" id="UP001529510"/>
    </source>
</evidence>
<reference evidence="10 11" key="1">
    <citation type="submission" date="2024-05" db="EMBL/GenBank/DDBJ databases">
        <title>Genome sequencing and assembly of Indian major carp, Cirrhinus mrigala (Hamilton, 1822).</title>
        <authorList>
            <person name="Mohindra V."/>
            <person name="Chowdhury L.M."/>
            <person name="Lal K."/>
            <person name="Jena J.K."/>
        </authorList>
    </citation>
    <scope>NUCLEOTIDE SEQUENCE [LARGE SCALE GENOMIC DNA]</scope>
    <source>
        <strain evidence="10">CM1030</strain>
        <tissue evidence="10">Blood</tissue>
    </source>
</reference>
<gene>
    <name evidence="10" type="ORF">M9458_032597</name>
</gene>
<dbReference type="InterPro" id="IPR000477">
    <property type="entry name" value="RT_dom"/>
</dbReference>
<keyword evidence="3" id="KW-0808">Transferase</keyword>
<dbReference type="FunFam" id="3.30.70.270:FF:000026">
    <property type="entry name" value="Transposon Ty3-G Gag-Pol polyprotein"/>
    <property type="match status" value="1"/>
</dbReference>
<evidence type="ECO:0000313" key="10">
    <source>
        <dbReference type="EMBL" id="KAL0172286.1"/>
    </source>
</evidence>
<dbReference type="Pfam" id="PF13975">
    <property type="entry name" value="gag-asp_proteas"/>
    <property type="match status" value="1"/>
</dbReference>
<dbReference type="EC" id="3.1.26.4" evidence="2"/>
<dbReference type="Pfam" id="PF00078">
    <property type="entry name" value="RVT_1"/>
    <property type="match status" value="1"/>
</dbReference>
<keyword evidence="5" id="KW-0540">Nuclease</keyword>
<evidence type="ECO:0000256" key="3">
    <source>
        <dbReference type="ARBA" id="ARBA00022679"/>
    </source>
</evidence>
<dbReference type="Pfam" id="PF17919">
    <property type="entry name" value="RT_RNaseH_2"/>
    <property type="match status" value="1"/>
</dbReference>
<dbReference type="Gene3D" id="3.30.70.270">
    <property type="match status" value="2"/>
</dbReference>
<evidence type="ECO:0000259" key="9">
    <source>
        <dbReference type="PROSITE" id="PS50878"/>
    </source>
</evidence>
<keyword evidence="7" id="KW-0511">Multifunctional enzyme</keyword>
<dbReference type="InterPro" id="IPR050951">
    <property type="entry name" value="Retrovirus_Pol_polyprotein"/>
</dbReference>
<dbReference type="Gene3D" id="3.10.10.10">
    <property type="entry name" value="HIV Type 1 Reverse Transcriptase, subunit A, domain 1"/>
    <property type="match status" value="1"/>
</dbReference>
<evidence type="ECO:0000256" key="6">
    <source>
        <dbReference type="ARBA" id="ARBA00022759"/>
    </source>
</evidence>
<evidence type="ECO:0000256" key="1">
    <source>
        <dbReference type="ARBA" id="ARBA00010879"/>
    </source>
</evidence>
<dbReference type="InterPro" id="IPR043128">
    <property type="entry name" value="Rev_trsase/Diguanyl_cyclase"/>
</dbReference>
<dbReference type="PROSITE" id="PS50878">
    <property type="entry name" value="RT_POL"/>
    <property type="match status" value="1"/>
</dbReference>
<proteinExistence type="inferred from homology"/>
<dbReference type="PANTHER" id="PTHR37984:SF5">
    <property type="entry name" value="PROTEIN NYNRIN-LIKE"/>
    <property type="match status" value="1"/>
</dbReference>
<keyword evidence="6" id="KW-0255">Endonuclease</keyword>
<feature type="domain" description="Reverse transcriptase" evidence="9">
    <location>
        <begin position="235"/>
        <end position="416"/>
    </location>
</feature>
<dbReference type="EMBL" id="JAMKFB020000016">
    <property type="protein sequence ID" value="KAL0172286.1"/>
    <property type="molecule type" value="Genomic_DNA"/>
</dbReference>
<dbReference type="PANTHER" id="PTHR37984">
    <property type="entry name" value="PROTEIN CBG26694"/>
    <property type="match status" value="1"/>
</dbReference>
<feature type="region of interest" description="Disordered" evidence="8">
    <location>
        <begin position="216"/>
        <end position="235"/>
    </location>
</feature>
<dbReference type="CDD" id="cd01647">
    <property type="entry name" value="RT_LTR"/>
    <property type="match status" value="1"/>
</dbReference>
<dbReference type="AlphaFoldDB" id="A0ABD0PF50"/>
<evidence type="ECO:0000256" key="2">
    <source>
        <dbReference type="ARBA" id="ARBA00012180"/>
    </source>
</evidence>
<dbReference type="GO" id="GO:0004523">
    <property type="term" value="F:RNA-DNA hybrid ribonuclease activity"/>
    <property type="evidence" value="ECO:0007669"/>
    <property type="project" value="UniProtKB-EC"/>
</dbReference>
<evidence type="ECO:0000256" key="8">
    <source>
        <dbReference type="SAM" id="MobiDB-lite"/>
    </source>
</evidence>
<comment type="similarity">
    <text evidence="1">Belongs to the beta type-B retroviral polymerase family. HERV class-II K(HML-2) pol subfamily.</text>
</comment>
<keyword evidence="4" id="KW-0548">Nucleotidyltransferase</keyword>
<dbReference type="InterPro" id="IPR041577">
    <property type="entry name" value="RT_RNaseH_2"/>
</dbReference>
<dbReference type="InterPro" id="IPR021109">
    <property type="entry name" value="Peptidase_aspartic_dom_sf"/>
</dbReference>
<sequence length="537" mass="61462">FDPHAQWRVPFNLKLKQLILPYLPALLRTAEHSLSVSALVDSGSSGNFISQECLNQLHLSRQRYFQEYAVKTIQGKPLGRGRIRHSLPYITLRVGLFHSEKIWFLVLEDSIVSIILGHPWLHQHLPELRWDPCDITHWRDRCYKQCLSNIPRPPPVPNHLSSTQVESHEPEIPPEIPAEYMAFQDMFSKQAATHLPPHRPWDCAIELLPGAQLPKGKDLSSVHRGAPGDGGVHSGSPETRLYPIIHLAGHFELLLRGQEGWRFLSLHRLPSAQFTDHPTTPPSPPVPAALEELREAWVFTKLDLRSAYNLVRIREGDEWKTAFITPTGHCEYRVMPYGLSISPSIFQTFMNEVFREFLHRFVVVYIDYILIYSRNQAEHRQHVQQVLQKLRDPSLFLKLEKCEFHQPSVQLLGYNISAEGVQMDQCKVNAIQKWPQPSCVKELQRFLGFTNFYRRFIKDYSSITAPLTSLLRGKPRHLTWNPAAHGAFQWLKTIFSTAPLLHHPDPERPFTIEVDASTVGVGAVLSQAACESSPLHP</sequence>
<name>A0ABD0PF50_CIRMR</name>
<evidence type="ECO:0000256" key="7">
    <source>
        <dbReference type="ARBA" id="ARBA00023268"/>
    </source>
</evidence>
<keyword evidence="11" id="KW-1185">Reference proteome</keyword>
<organism evidence="10 11">
    <name type="scientific">Cirrhinus mrigala</name>
    <name type="common">Mrigala</name>
    <dbReference type="NCBI Taxonomy" id="683832"/>
    <lineage>
        <taxon>Eukaryota</taxon>
        <taxon>Metazoa</taxon>
        <taxon>Chordata</taxon>
        <taxon>Craniata</taxon>
        <taxon>Vertebrata</taxon>
        <taxon>Euteleostomi</taxon>
        <taxon>Actinopterygii</taxon>
        <taxon>Neopterygii</taxon>
        <taxon>Teleostei</taxon>
        <taxon>Ostariophysi</taxon>
        <taxon>Cypriniformes</taxon>
        <taxon>Cyprinidae</taxon>
        <taxon>Labeoninae</taxon>
        <taxon>Labeonini</taxon>
        <taxon>Cirrhinus</taxon>
    </lineage>
</organism>
<dbReference type="Proteomes" id="UP001529510">
    <property type="component" value="Unassembled WGS sequence"/>
</dbReference>
<keyword evidence="6" id="KW-0378">Hydrolase</keyword>
<accession>A0ABD0PF50</accession>
<dbReference type="SUPFAM" id="SSF56672">
    <property type="entry name" value="DNA/RNA polymerases"/>
    <property type="match status" value="1"/>
</dbReference>
<dbReference type="InterPro" id="IPR043502">
    <property type="entry name" value="DNA/RNA_pol_sf"/>
</dbReference>
<evidence type="ECO:0000256" key="5">
    <source>
        <dbReference type="ARBA" id="ARBA00022722"/>
    </source>
</evidence>
<feature type="non-terminal residue" evidence="10">
    <location>
        <position position="1"/>
    </location>
</feature>
<dbReference type="GO" id="GO:0016779">
    <property type="term" value="F:nucleotidyltransferase activity"/>
    <property type="evidence" value="ECO:0007669"/>
    <property type="project" value="UniProtKB-KW"/>
</dbReference>
<dbReference type="CDD" id="cd00303">
    <property type="entry name" value="retropepsin_like"/>
    <property type="match status" value="1"/>
</dbReference>
<protein>
    <recommendedName>
        <fullName evidence="2">ribonuclease H</fullName>
        <ecNumber evidence="2">3.1.26.4</ecNumber>
    </recommendedName>
</protein>
<feature type="non-terminal residue" evidence="10">
    <location>
        <position position="537"/>
    </location>
</feature>